<dbReference type="OrthoDB" id="9806335at2"/>
<evidence type="ECO:0000256" key="1">
    <source>
        <dbReference type="ARBA" id="ARBA00010282"/>
    </source>
</evidence>
<feature type="domain" description="Fe-S metabolism associated" evidence="2">
    <location>
        <begin position="16"/>
        <end position="138"/>
    </location>
</feature>
<sequence length="144" mass="15561">MSDETLPPALAEISEEFLAVGERDRLQLLLDFSRELPVLPQRLADHPELLERVAECQSPVFIVAEIEDGAVHLHATAPEEAPTTRGFASILVQGLEGLTPDEVLATPNDVAHRLGLGRAVSPLRLSGMSGMLARIKRQVAARVA</sequence>
<comment type="caution">
    <text evidence="3">The sequence shown here is derived from an EMBL/GenBank/DDBJ whole genome shotgun (WGS) entry which is preliminary data.</text>
</comment>
<dbReference type="InterPro" id="IPR003808">
    <property type="entry name" value="Fe-S_metab-assoc_dom"/>
</dbReference>
<dbReference type="EMBL" id="PYAU01000001">
    <property type="protein sequence ID" value="PSL39444.1"/>
    <property type="molecule type" value="Genomic_DNA"/>
</dbReference>
<evidence type="ECO:0000313" key="3">
    <source>
        <dbReference type="EMBL" id="PSL39444.1"/>
    </source>
</evidence>
<gene>
    <name evidence="3" type="ORF">CLV49_3080</name>
    <name evidence="4" type="ORF">ELQ93_03850</name>
</gene>
<comment type="similarity">
    <text evidence="1">Belongs to the SufE family.</text>
</comment>
<protein>
    <submittedName>
        <fullName evidence="3">Cysteine desulfuration protein SufE</fullName>
    </submittedName>
    <submittedName>
        <fullName evidence="4">SufE family protein</fullName>
    </submittedName>
</protein>
<reference evidence="3 5" key="1">
    <citation type="submission" date="2018-03" db="EMBL/GenBank/DDBJ databases">
        <title>Genomic Encyclopedia of Archaeal and Bacterial Type Strains, Phase II (KMG-II): from individual species to whole genera.</title>
        <authorList>
            <person name="Goeker M."/>
        </authorList>
    </citation>
    <scope>NUCLEOTIDE SEQUENCE [LARGE SCALE GENOMIC DNA]</scope>
    <source>
        <strain evidence="3 5">DSM 21548</strain>
    </source>
</reference>
<organism evidence="3 5">
    <name type="scientific">Labedella gwakjiensis</name>
    <dbReference type="NCBI Taxonomy" id="390269"/>
    <lineage>
        <taxon>Bacteria</taxon>
        <taxon>Bacillati</taxon>
        <taxon>Actinomycetota</taxon>
        <taxon>Actinomycetes</taxon>
        <taxon>Micrococcales</taxon>
        <taxon>Microbacteriaceae</taxon>
        <taxon>Labedella</taxon>
    </lineage>
</organism>
<dbReference type="SUPFAM" id="SSF82649">
    <property type="entry name" value="SufE/NifU"/>
    <property type="match status" value="1"/>
</dbReference>
<dbReference type="EMBL" id="RZGY01000001">
    <property type="protein sequence ID" value="RUQ86152.1"/>
    <property type="molecule type" value="Genomic_DNA"/>
</dbReference>
<dbReference type="PANTHER" id="PTHR43597">
    <property type="entry name" value="SULFUR ACCEPTOR PROTEIN CSDE"/>
    <property type="match status" value="1"/>
</dbReference>
<evidence type="ECO:0000313" key="5">
    <source>
        <dbReference type="Proteomes" id="UP000241203"/>
    </source>
</evidence>
<dbReference type="RefSeq" id="WP_106564307.1">
    <property type="nucleotide sequence ID" value="NZ_PYAU01000001.1"/>
</dbReference>
<name>A0A2P8GZP6_9MICO</name>
<dbReference type="PANTHER" id="PTHR43597:SF5">
    <property type="entry name" value="SUFE-LIKE PROTEIN 2, CHLOROPLASTIC"/>
    <property type="match status" value="1"/>
</dbReference>
<reference evidence="4 6" key="2">
    <citation type="submission" date="2018-12" db="EMBL/GenBank/DDBJ databases">
        <authorList>
            <person name="hu s."/>
            <person name="Xu Y."/>
            <person name="Xu B."/>
            <person name="Li F."/>
        </authorList>
    </citation>
    <scope>NUCLEOTIDE SEQUENCE [LARGE SCALE GENOMIC DNA]</scope>
    <source>
        <strain evidence="4 6">KSW2-17</strain>
    </source>
</reference>
<dbReference type="Proteomes" id="UP000268291">
    <property type="component" value="Unassembled WGS sequence"/>
</dbReference>
<dbReference type="Gene3D" id="3.90.1010.10">
    <property type="match status" value="1"/>
</dbReference>
<dbReference type="Proteomes" id="UP000241203">
    <property type="component" value="Unassembled WGS sequence"/>
</dbReference>
<evidence type="ECO:0000259" key="2">
    <source>
        <dbReference type="Pfam" id="PF02657"/>
    </source>
</evidence>
<proteinExistence type="inferred from homology"/>
<accession>A0A2P8GZP6</accession>
<keyword evidence="6" id="KW-1185">Reference proteome</keyword>
<dbReference type="Pfam" id="PF02657">
    <property type="entry name" value="SufE"/>
    <property type="match status" value="1"/>
</dbReference>
<evidence type="ECO:0000313" key="4">
    <source>
        <dbReference type="EMBL" id="RUQ86152.1"/>
    </source>
</evidence>
<dbReference type="AlphaFoldDB" id="A0A2P8GZP6"/>
<evidence type="ECO:0000313" key="6">
    <source>
        <dbReference type="Proteomes" id="UP000268291"/>
    </source>
</evidence>